<protein>
    <submittedName>
        <fullName evidence="1">Uncharacterized protein</fullName>
    </submittedName>
</protein>
<evidence type="ECO:0000313" key="1">
    <source>
        <dbReference type="EMBL" id="WLP85172.1"/>
    </source>
</evidence>
<sequence length="402" mass="46747">MSKYFANFHIQNNECNFSLIKNTYENYLNVKFPIQQQINFENINDFILWHQDVINNIKDIIKKEKLVLNYVFDDELFQNLEQKIIVNKLNCQSISCDSATLSKLFDEKNTTLKQANVIEDFITTSPINYLMQNNEIIKEYKSIPSNRIAQNITQYLSIFKTNLNIAQLNDFKAAFKHDLNNCEINYFLRTQVLANGLKQNPNASLLVDLQPNYIAFSVVKNGAILSYKKIAKGFKSLDIASQGNLSKIKYLINSQKNDTNMSQDEEMLFDANKLASYHNEFKTMLFNSLSQYIALSFKNPLINNLNHIAFTGQFAWMVKDIEQTFFSLYNKNNMSVSILANNNNFKLFELDDKILEQVVIATNNQQIEMVQNNTVTSKIDYTHQKSKHSAFTRFINKFNLFK</sequence>
<keyword evidence="2" id="KW-1185">Reference proteome</keyword>
<organism evidence="1 2">
    <name type="scientific">Mycoplasma seminis</name>
    <dbReference type="NCBI Taxonomy" id="512749"/>
    <lineage>
        <taxon>Bacteria</taxon>
        <taxon>Bacillati</taxon>
        <taxon>Mycoplasmatota</taxon>
        <taxon>Mollicutes</taxon>
        <taxon>Mycoplasmataceae</taxon>
        <taxon>Mycoplasma</taxon>
    </lineage>
</organism>
<dbReference type="RefSeq" id="WP_305937611.1">
    <property type="nucleotide sequence ID" value="NZ_CP132191.1"/>
</dbReference>
<gene>
    <name evidence="1" type="ORF">Q8852_02500</name>
</gene>
<dbReference type="EMBL" id="CP132191">
    <property type="protein sequence ID" value="WLP85172.1"/>
    <property type="molecule type" value="Genomic_DNA"/>
</dbReference>
<dbReference type="NCBIfam" id="NF045943">
    <property type="entry name" value="MAG3720_fam"/>
    <property type="match status" value="1"/>
</dbReference>
<proteinExistence type="predicted"/>
<name>A0ABY9H9B1_9MOLU</name>
<dbReference type="Proteomes" id="UP001237011">
    <property type="component" value="Chromosome"/>
</dbReference>
<evidence type="ECO:0000313" key="2">
    <source>
        <dbReference type="Proteomes" id="UP001237011"/>
    </source>
</evidence>
<accession>A0ABY9H9B1</accession>
<reference evidence="1" key="1">
    <citation type="submission" date="2023-08" db="EMBL/GenBank/DDBJ databases">
        <title>Complete genome sequence of Mycoplasma seminis 2200.</title>
        <authorList>
            <person name="Spergser J."/>
        </authorList>
    </citation>
    <scope>NUCLEOTIDE SEQUENCE [LARGE SCALE GENOMIC DNA]</scope>
    <source>
        <strain evidence="1">2200</strain>
    </source>
</reference>